<keyword evidence="1" id="KW-0175">Coiled coil</keyword>
<evidence type="ECO:0000256" key="1">
    <source>
        <dbReference type="SAM" id="Coils"/>
    </source>
</evidence>
<evidence type="ECO:0000256" key="3">
    <source>
        <dbReference type="SAM" id="SignalP"/>
    </source>
</evidence>
<evidence type="ECO:0000256" key="2">
    <source>
        <dbReference type="SAM" id="MobiDB-lite"/>
    </source>
</evidence>
<name>A0A2Z4C1E8_STIJA</name>
<feature type="region of interest" description="Disordered" evidence="2">
    <location>
        <begin position="156"/>
        <end position="180"/>
    </location>
</feature>
<feature type="signal peptide" evidence="3">
    <location>
        <begin position="1"/>
        <end position="23"/>
    </location>
</feature>
<proteinExistence type="evidence at transcript level"/>
<feature type="compositionally biased region" description="Basic residues" evidence="2">
    <location>
        <begin position="157"/>
        <end position="171"/>
    </location>
</feature>
<feature type="chain" id="PRO_5036327280" evidence="3">
    <location>
        <begin position="24"/>
        <end position="180"/>
    </location>
</feature>
<dbReference type="GeneID" id="139969643"/>
<sequence>MDKIVFPILLSLLCGTVFSASLADTNLKDYEDRLDDARERVLKLIAGLLSDDTYQEQFTGEQDEDDLAVNIPILENLLAENDGEDVIDADDTAELIFESLSNNGRPIDEKRAGSLDCLEASCEDVERRGRQPNRNAHYRTLPFGKRVQRQTFSTVRNTRKSAVKNKNKSRARPPLLPFGK</sequence>
<dbReference type="EMBL" id="MH635262">
    <property type="protein sequence ID" value="QBE90572.1"/>
    <property type="molecule type" value="mRNA"/>
</dbReference>
<dbReference type="RefSeq" id="XP_071830879.1">
    <property type="nucleotide sequence ID" value="XM_071974778.1"/>
</dbReference>
<feature type="coiled-coil region" evidence="1">
    <location>
        <begin position="20"/>
        <end position="47"/>
    </location>
</feature>
<dbReference type="RefSeq" id="XP_071830880.1">
    <property type="nucleotide sequence ID" value="XM_071974779.1"/>
</dbReference>
<organism evidence="4">
    <name type="scientific">Stichopus japonicus</name>
    <name type="common">Sea cucumber</name>
    <dbReference type="NCBI Taxonomy" id="307972"/>
    <lineage>
        <taxon>Eukaryota</taxon>
        <taxon>Metazoa</taxon>
        <taxon>Echinodermata</taxon>
        <taxon>Eleutherozoa</taxon>
        <taxon>Echinozoa</taxon>
        <taxon>Holothuroidea</taxon>
        <taxon>Aspidochirotacea</taxon>
        <taxon>Aspidochirotida</taxon>
        <taxon>Stichopodidae</taxon>
        <taxon>Apostichopus</taxon>
    </lineage>
</organism>
<dbReference type="EMBL" id="MF401998">
    <property type="protein sequence ID" value="AWU78782.1"/>
    <property type="molecule type" value="mRNA"/>
</dbReference>
<accession>A0A2Z4C1E8</accession>
<dbReference type="AlphaFoldDB" id="A0A2Z4C1E8"/>
<reference evidence="4" key="1">
    <citation type="submission" date="2017-06" db="EMBL/GenBank/DDBJ databases">
        <title>Neuropeptide precursors identification based on transcriptomic and neuropeptidomic analysis of circumoral nerve ring in sea cucumber.</title>
        <authorList>
            <person name="Chen M.Y."/>
            <person name="Hou Y.Y."/>
            <person name="Elphick M.R."/>
        </authorList>
    </citation>
    <scope>NUCLEOTIDE SEQUENCE</scope>
    <source>
        <tissue evidence="4">Circumoral nerve ring</tissue>
    </source>
</reference>
<reference evidence="5" key="2">
    <citation type="submission" date="2018-07" db="EMBL/GenBank/DDBJ databases">
        <title>Molecular cloning and characterization of GPR54-LIKE in sea cucumber Apostichopus japonicus.</title>
        <authorList>
            <person name="Yu Q."/>
        </authorList>
    </citation>
    <scope>NUCLEOTIDE SEQUENCE</scope>
    <source>
        <tissue evidence="5">Ovarian</tissue>
    </source>
</reference>
<protein>
    <submittedName>
        <fullName evidence="4 5">Kisspeptin</fullName>
    </submittedName>
</protein>
<evidence type="ECO:0000313" key="5">
    <source>
        <dbReference type="EMBL" id="QBE90572.1"/>
    </source>
</evidence>
<keyword evidence="3" id="KW-0732">Signal</keyword>
<evidence type="ECO:0000313" key="4">
    <source>
        <dbReference type="EMBL" id="AWU78782.1"/>
    </source>
</evidence>